<dbReference type="OrthoDB" id="5847103at2759"/>
<protein>
    <submittedName>
        <fullName evidence="1">Uncharacterized protein</fullName>
    </submittedName>
</protein>
<gene>
    <name evidence="1" type="ORF">DICVIV_12019</name>
</gene>
<organism evidence="1 2">
    <name type="scientific">Dictyocaulus viviparus</name>
    <name type="common">Bovine lungworm</name>
    <dbReference type="NCBI Taxonomy" id="29172"/>
    <lineage>
        <taxon>Eukaryota</taxon>
        <taxon>Metazoa</taxon>
        <taxon>Ecdysozoa</taxon>
        <taxon>Nematoda</taxon>
        <taxon>Chromadorea</taxon>
        <taxon>Rhabditida</taxon>
        <taxon>Rhabditina</taxon>
        <taxon>Rhabditomorpha</taxon>
        <taxon>Strongyloidea</taxon>
        <taxon>Metastrongylidae</taxon>
        <taxon>Dictyocaulus</taxon>
    </lineage>
</organism>
<reference evidence="1 2" key="1">
    <citation type="submission" date="2013-11" db="EMBL/GenBank/DDBJ databases">
        <title>Draft genome of the bovine lungworm Dictyocaulus viviparus.</title>
        <authorList>
            <person name="Mitreva M."/>
        </authorList>
    </citation>
    <scope>NUCLEOTIDE SEQUENCE [LARGE SCALE GENOMIC DNA]</scope>
    <source>
        <strain evidence="1 2">HannoverDv2000</strain>
    </source>
</reference>
<sequence>MDESTVVKLVQLLQIGGKLILPFRNSLMAYKRTSETAFTSEVLMACQFADLLPPTPDDRRDCLPCLKRPPSLADLCRNVIRETLRVKVSREFPIFMRSVITDSNVEESVRPDNDTEMGEEQQEESFSIIRHPIRVGILRDIGAARIRLEGFDRTGYGMYVKLNYKFAKFHF</sequence>
<proteinExistence type="predicted"/>
<dbReference type="Proteomes" id="UP000053766">
    <property type="component" value="Unassembled WGS sequence"/>
</dbReference>
<dbReference type="EMBL" id="KN716725">
    <property type="protein sequence ID" value="KJH42005.1"/>
    <property type="molecule type" value="Genomic_DNA"/>
</dbReference>
<keyword evidence="2" id="KW-1185">Reference proteome</keyword>
<name>A0A0D8XBL2_DICVI</name>
<reference evidence="2" key="2">
    <citation type="journal article" date="2016" name="Sci. Rep.">
        <title>Dictyocaulus viviparus genome, variome and transcriptome elucidate lungworm biology and support future intervention.</title>
        <authorList>
            <person name="McNulty S.N."/>
            <person name="Strube C."/>
            <person name="Rosa B.A."/>
            <person name="Martin J.C."/>
            <person name="Tyagi R."/>
            <person name="Choi Y.J."/>
            <person name="Wang Q."/>
            <person name="Hallsworth Pepin K."/>
            <person name="Zhang X."/>
            <person name="Ozersky P."/>
            <person name="Wilson R.K."/>
            <person name="Sternberg P.W."/>
            <person name="Gasser R.B."/>
            <person name="Mitreva M."/>
        </authorList>
    </citation>
    <scope>NUCLEOTIDE SEQUENCE [LARGE SCALE GENOMIC DNA]</scope>
    <source>
        <strain evidence="2">HannoverDv2000</strain>
    </source>
</reference>
<dbReference type="AlphaFoldDB" id="A0A0D8XBL2"/>
<evidence type="ECO:0000313" key="2">
    <source>
        <dbReference type="Proteomes" id="UP000053766"/>
    </source>
</evidence>
<evidence type="ECO:0000313" key="1">
    <source>
        <dbReference type="EMBL" id="KJH42005.1"/>
    </source>
</evidence>
<dbReference type="STRING" id="29172.A0A0D8XBL2"/>
<accession>A0A0D8XBL2</accession>